<protein>
    <submittedName>
        <fullName evidence="2">Demethylmenaquinone methyltransferase</fullName>
        <ecNumber evidence="2">2.1.1.163</ecNumber>
    </submittedName>
</protein>
<feature type="domain" description="Methyltransferase type 11" evidence="1">
    <location>
        <begin position="41"/>
        <end position="138"/>
    </location>
</feature>
<dbReference type="SUPFAM" id="SSF53335">
    <property type="entry name" value="S-adenosyl-L-methionine-dependent methyltransferases"/>
    <property type="match status" value="1"/>
</dbReference>
<evidence type="ECO:0000259" key="1">
    <source>
        <dbReference type="Pfam" id="PF08241"/>
    </source>
</evidence>
<keyword evidence="2" id="KW-0489">Methyltransferase</keyword>
<dbReference type="PANTHER" id="PTHR43861">
    <property type="entry name" value="TRANS-ACONITATE 2-METHYLTRANSFERASE-RELATED"/>
    <property type="match status" value="1"/>
</dbReference>
<dbReference type="RefSeq" id="WP_108785776.1">
    <property type="nucleotide sequence ID" value="NZ_ONZG01000002.1"/>
</dbReference>
<dbReference type="InterPro" id="IPR029063">
    <property type="entry name" value="SAM-dependent_MTases_sf"/>
</dbReference>
<dbReference type="OrthoDB" id="9787738at2"/>
<dbReference type="CDD" id="cd02440">
    <property type="entry name" value="AdoMet_MTases"/>
    <property type="match status" value="1"/>
</dbReference>
<proteinExistence type="predicted"/>
<evidence type="ECO:0000313" key="3">
    <source>
        <dbReference type="Proteomes" id="UP000244898"/>
    </source>
</evidence>
<dbReference type="Proteomes" id="UP000244898">
    <property type="component" value="Unassembled WGS sequence"/>
</dbReference>
<organism evidence="2 3">
    <name type="scientific">Falsiruegeria mediterranea M17</name>
    <dbReference type="NCBI Taxonomy" id="1200281"/>
    <lineage>
        <taxon>Bacteria</taxon>
        <taxon>Pseudomonadati</taxon>
        <taxon>Pseudomonadota</taxon>
        <taxon>Alphaproteobacteria</taxon>
        <taxon>Rhodobacterales</taxon>
        <taxon>Roseobacteraceae</taxon>
        <taxon>Falsiruegeria</taxon>
    </lineage>
</organism>
<evidence type="ECO:0000313" key="2">
    <source>
        <dbReference type="EMBL" id="SPJ27503.1"/>
    </source>
</evidence>
<reference evidence="3" key="1">
    <citation type="submission" date="2018-03" db="EMBL/GenBank/DDBJ databases">
        <authorList>
            <person name="Rodrigo-Torres L."/>
            <person name="Arahal R. D."/>
            <person name="Lucena T."/>
        </authorList>
    </citation>
    <scope>NUCLEOTIDE SEQUENCE [LARGE SCALE GENOMIC DNA]</scope>
    <source>
        <strain evidence="3">CECT 7615</strain>
    </source>
</reference>
<dbReference type="Pfam" id="PF08241">
    <property type="entry name" value="Methyltransf_11"/>
    <property type="match status" value="1"/>
</dbReference>
<gene>
    <name evidence="2" type="primary">menG_2</name>
    <name evidence="2" type="ORF">TRM7615_00993</name>
</gene>
<accession>A0A2R8C571</accession>
<dbReference type="EC" id="2.1.1.163" evidence="2"/>
<dbReference type="GO" id="GO:0008757">
    <property type="term" value="F:S-adenosylmethionine-dependent methyltransferase activity"/>
    <property type="evidence" value="ECO:0007669"/>
    <property type="project" value="InterPro"/>
</dbReference>
<dbReference type="AlphaFoldDB" id="A0A2R8C571"/>
<dbReference type="GO" id="GO:0043770">
    <property type="term" value="F:demethylmenaquinone methyltransferase activity"/>
    <property type="evidence" value="ECO:0007669"/>
    <property type="project" value="UniProtKB-EC"/>
</dbReference>
<keyword evidence="3" id="KW-1185">Reference proteome</keyword>
<dbReference type="GO" id="GO:0032259">
    <property type="term" value="P:methylation"/>
    <property type="evidence" value="ECO:0007669"/>
    <property type="project" value="UniProtKB-KW"/>
</dbReference>
<name>A0A2R8C571_9RHOB</name>
<dbReference type="Gene3D" id="3.40.50.150">
    <property type="entry name" value="Vaccinia Virus protein VP39"/>
    <property type="match status" value="1"/>
</dbReference>
<dbReference type="InterPro" id="IPR013216">
    <property type="entry name" value="Methyltransf_11"/>
</dbReference>
<keyword evidence="2" id="KW-0808">Transferase</keyword>
<sequence>MLVFDEETTRVLDNAYRGREITTRRLANLDALAPAPGDKILDLGCGNGLMTSELSRAVGPRGHVTGLDPSTDMRTSAAKHCAGQTNVTFVEGMADDMPFEDQSFDGAVSVQVFEYIPDIPAALAEVQRVLKPGGRLVIGDMHWDTLAWYSPHRERMQHVLGIWDGHLAHRETPAHLPQMMRDAGFTFDGVHQIPFWDTRLKPDGTTMMLLNLIEAFVGQTGALTEQEAHDWAQEQHDLAEQGRFFFSISHFICIAHKP</sequence>
<dbReference type="EMBL" id="ONZG01000002">
    <property type="protein sequence ID" value="SPJ27503.1"/>
    <property type="molecule type" value="Genomic_DNA"/>
</dbReference>